<organism evidence="6 7">
    <name type="scientific">Amphritea balenae</name>
    <dbReference type="NCBI Taxonomy" id="452629"/>
    <lineage>
        <taxon>Bacteria</taxon>
        <taxon>Pseudomonadati</taxon>
        <taxon>Pseudomonadota</taxon>
        <taxon>Gammaproteobacteria</taxon>
        <taxon>Oceanospirillales</taxon>
        <taxon>Oceanospirillaceae</taxon>
        <taxon>Amphritea</taxon>
    </lineage>
</organism>
<keyword evidence="2 5" id="KW-0349">Heme</keyword>
<evidence type="ECO:0000256" key="2">
    <source>
        <dbReference type="ARBA" id="ARBA00022617"/>
    </source>
</evidence>
<name>A0A3P1SIK8_9GAMM</name>
<evidence type="ECO:0000313" key="7">
    <source>
        <dbReference type="Proteomes" id="UP000267535"/>
    </source>
</evidence>
<dbReference type="Pfam" id="PF01152">
    <property type="entry name" value="Bac_globin"/>
    <property type="match status" value="1"/>
</dbReference>
<feature type="binding site" description="distal binding residue" evidence="5">
    <location>
        <position position="75"/>
    </location>
    <ligand>
        <name>heme</name>
        <dbReference type="ChEBI" id="CHEBI:30413"/>
    </ligand>
    <ligandPart>
        <name>Fe</name>
        <dbReference type="ChEBI" id="CHEBI:18248"/>
    </ligandPart>
</feature>
<evidence type="ECO:0000256" key="4">
    <source>
        <dbReference type="ARBA" id="ARBA00023004"/>
    </source>
</evidence>
<dbReference type="GO" id="GO:0046872">
    <property type="term" value="F:metal ion binding"/>
    <property type="evidence" value="ECO:0007669"/>
    <property type="project" value="UniProtKB-KW"/>
</dbReference>
<dbReference type="Proteomes" id="UP000267535">
    <property type="component" value="Unassembled WGS sequence"/>
</dbReference>
<dbReference type="AlphaFoldDB" id="A0A3P1SIK8"/>
<evidence type="ECO:0000256" key="5">
    <source>
        <dbReference type="PIRSR" id="PIRSR601486-1"/>
    </source>
</evidence>
<dbReference type="Gene3D" id="1.10.490.10">
    <property type="entry name" value="Globins"/>
    <property type="match status" value="1"/>
</dbReference>
<gene>
    <name evidence="6" type="ORF">EHS89_20155</name>
</gene>
<proteinExistence type="predicted"/>
<accession>A0A3P1SIK8</accession>
<sequence length="123" mass="13853">MTDKSLYERLGGYDGITAFVNNLLPRLQSDSQLGRFWQNRGDDGIAREKQLLIDYLCSNAGGPVYYTGRDMKLSHKGMKISQSDWELFFEHAAATMEDLQVPQQECNDVVAFVSGLKNDIVEA</sequence>
<keyword evidence="3 5" id="KW-0479">Metal-binding</keyword>
<keyword evidence="7" id="KW-1185">Reference proteome</keyword>
<evidence type="ECO:0000256" key="3">
    <source>
        <dbReference type="ARBA" id="ARBA00022723"/>
    </source>
</evidence>
<protein>
    <submittedName>
        <fullName evidence="6">Group 1 truncated hemoglobin</fullName>
    </submittedName>
</protein>
<dbReference type="InterPro" id="IPR001486">
    <property type="entry name" value="Hemoglobin_trunc"/>
</dbReference>
<dbReference type="InterPro" id="IPR012292">
    <property type="entry name" value="Globin/Proto"/>
</dbReference>
<dbReference type="EMBL" id="RQXV01000016">
    <property type="protein sequence ID" value="RRC96867.1"/>
    <property type="molecule type" value="Genomic_DNA"/>
</dbReference>
<dbReference type="CDD" id="cd00454">
    <property type="entry name" value="TrHb1_N"/>
    <property type="match status" value="1"/>
</dbReference>
<keyword evidence="1" id="KW-0813">Transport</keyword>
<reference evidence="6 7" key="1">
    <citation type="submission" date="2018-11" db="EMBL/GenBank/DDBJ databases">
        <title>The draft genome sequence of Amphritea balenae JAMM 1525T.</title>
        <authorList>
            <person name="Fang Z."/>
            <person name="Zhang Y."/>
            <person name="Han X."/>
        </authorList>
    </citation>
    <scope>NUCLEOTIDE SEQUENCE [LARGE SCALE GENOMIC DNA]</scope>
    <source>
        <strain evidence="6 7">JAMM 1525</strain>
    </source>
</reference>
<keyword evidence="4 5" id="KW-0408">Iron</keyword>
<comment type="caution">
    <text evidence="6">The sequence shown here is derived from an EMBL/GenBank/DDBJ whole genome shotgun (WGS) entry which is preliminary data.</text>
</comment>
<evidence type="ECO:0000313" key="6">
    <source>
        <dbReference type="EMBL" id="RRC96867.1"/>
    </source>
</evidence>
<dbReference type="SUPFAM" id="SSF46458">
    <property type="entry name" value="Globin-like"/>
    <property type="match status" value="1"/>
</dbReference>
<dbReference type="GO" id="GO:0020037">
    <property type="term" value="F:heme binding"/>
    <property type="evidence" value="ECO:0007669"/>
    <property type="project" value="InterPro"/>
</dbReference>
<dbReference type="OrthoDB" id="9795814at2"/>
<dbReference type="GO" id="GO:0019825">
    <property type="term" value="F:oxygen binding"/>
    <property type="evidence" value="ECO:0007669"/>
    <property type="project" value="InterPro"/>
</dbReference>
<dbReference type="InterPro" id="IPR009050">
    <property type="entry name" value="Globin-like_sf"/>
</dbReference>
<dbReference type="RefSeq" id="WP_124927976.1">
    <property type="nucleotide sequence ID" value="NZ_BMOH01000001.1"/>
</dbReference>
<evidence type="ECO:0000256" key="1">
    <source>
        <dbReference type="ARBA" id="ARBA00022448"/>
    </source>
</evidence>